<dbReference type="RefSeq" id="WP_112784082.1">
    <property type="nucleotide sequence ID" value="NZ_CP030041.1"/>
</dbReference>
<keyword evidence="3" id="KW-1185">Reference proteome</keyword>
<proteinExistence type="predicted"/>
<feature type="transmembrane region" description="Helical" evidence="1">
    <location>
        <begin position="116"/>
        <end position="136"/>
    </location>
</feature>
<dbReference type="Proteomes" id="UP000248688">
    <property type="component" value="Chromosome"/>
</dbReference>
<dbReference type="OrthoDB" id="980756at2"/>
<dbReference type="EMBL" id="CP030041">
    <property type="protein sequence ID" value="AWW30705.1"/>
    <property type="molecule type" value="Genomic_DNA"/>
</dbReference>
<keyword evidence="1" id="KW-1133">Transmembrane helix</keyword>
<evidence type="ECO:0000313" key="3">
    <source>
        <dbReference type="Proteomes" id="UP000248688"/>
    </source>
</evidence>
<feature type="transmembrane region" description="Helical" evidence="1">
    <location>
        <begin position="60"/>
        <end position="79"/>
    </location>
</feature>
<feature type="transmembrane region" description="Helical" evidence="1">
    <location>
        <begin position="84"/>
        <end position="104"/>
    </location>
</feature>
<dbReference type="KEGG" id="est:DN752_11525"/>
<reference evidence="2 3" key="1">
    <citation type="submission" date="2018-06" db="EMBL/GenBank/DDBJ databases">
        <title>Echinicola strongylocentroti sp. nov., isolated from a sea urchin Strongylocentrotus intermedius.</title>
        <authorList>
            <person name="Bae S.S."/>
        </authorList>
    </citation>
    <scope>NUCLEOTIDE SEQUENCE [LARGE SCALE GENOMIC DNA]</scope>
    <source>
        <strain evidence="2 3">MEBiC08714</strain>
    </source>
</reference>
<sequence>MQNTPPNTDQAMPRYTMPMRGVILISGMVTVAWGAFFRWMGDPLLSWLAMTPQQTIPADATIYGTFVLIIGFLLFLSAFYPISWIYLTMIGIAGKLISAIWFVVSYVDILGWNKRTIFHLGFNEIFWLIPLTYVLWKALQVKDFLKTYEE</sequence>
<keyword evidence="1" id="KW-0812">Transmembrane</keyword>
<keyword evidence="1" id="KW-0472">Membrane</keyword>
<evidence type="ECO:0008006" key="4">
    <source>
        <dbReference type="Google" id="ProtNLM"/>
    </source>
</evidence>
<accession>A0A2Z4IIH4</accession>
<protein>
    <recommendedName>
        <fullName evidence="4">DUF4345 domain-containing protein</fullName>
    </recommendedName>
</protein>
<evidence type="ECO:0000256" key="1">
    <source>
        <dbReference type="SAM" id="Phobius"/>
    </source>
</evidence>
<dbReference type="AlphaFoldDB" id="A0A2Z4IIH4"/>
<evidence type="ECO:0000313" key="2">
    <source>
        <dbReference type="EMBL" id="AWW30705.1"/>
    </source>
</evidence>
<gene>
    <name evidence="2" type="ORF">DN752_11525</name>
</gene>
<organism evidence="2 3">
    <name type="scientific">Echinicola strongylocentroti</name>
    <dbReference type="NCBI Taxonomy" id="1795355"/>
    <lineage>
        <taxon>Bacteria</taxon>
        <taxon>Pseudomonadati</taxon>
        <taxon>Bacteroidota</taxon>
        <taxon>Cytophagia</taxon>
        <taxon>Cytophagales</taxon>
        <taxon>Cyclobacteriaceae</taxon>
        <taxon>Echinicola</taxon>
    </lineage>
</organism>
<name>A0A2Z4IIH4_9BACT</name>
<feature type="transmembrane region" description="Helical" evidence="1">
    <location>
        <begin position="21"/>
        <end position="40"/>
    </location>
</feature>